<keyword evidence="4" id="KW-0762">Sugar transport</keyword>
<dbReference type="InterPro" id="IPR037185">
    <property type="entry name" value="EmrE-like"/>
</dbReference>
<evidence type="ECO:0000256" key="1">
    <source>
        <dbReference type="ARBA" id="ARBA00004653"/>
    </source>
</evidence>
<keyword evidence="8 9" id="KW-0472">Membrane</keyword>
<evidence type="ECO:0000256" key="4">
    <source>
        <dbReference type="ARBA" id="ARBA00022597"/>
    </source>
</evidence>
<feature type="transmembrane region" description="Helical" evidence="9">
    <location>
        <begin position="295"/>
        <end position="320"/>
    </location>
</feature>
<keyword evidence="6 9" id="KW-1133">Transmembrane helix</keyword>
<gene>
    <name evidence="11" type="primary">LOC116293062</name>
</gene>
<evidence type="ECO:0000256" key="7">
    <source>
        <dbReference type="ARBA" id="ARBA00023034"/>
    </source>
</evidence>
<dbReference type="SUPFAM" id="SSF103481">
    <property type="entry name" value="Multidrug resistance efflux transporter EmrE"/>
    <property type="match status" value="1"/>
</dbReference>
<dbReference type="OrthoDB" id="408493at2759"/>
<dbReference type="RefSeq" id="XP_031556315.1">
    <property type="nucleotide sequence ID" value="XM_031700455.1"/>
</dbReference>
<feature type="transmembrane region" description="Helical" evidence="9">
    <location>
        <begin position="61"/>
        <end position="81"/>
    </location>
</feature>
<keyword evidence="5 9" id="KW-0812">Transmembrane</keyword>
<feature type="transmembrane region" description="Helical" evidence="9">
    <location>
        <begin position="231"/>
        <end position="251"/>
    </location>
</feature>
<feature type="transmembrane region" description="Helical" evidence="9">
    <location>
        <begin position="353"/>
        <end position="371"/>
    </location>
</feature>
<evidence type="ECO:0000256" key="9">
    <source>
        <dbReference type="SAM" id="Phobius"/>
    </source>
</evidence>
<organism evidence="10 11">
    <name type="scientific">Actinia tenebrosa</name>
    <name type="common">Australian red waratah sea anemone</name>
    <dbReference type="NCBI Taxonomy" id="6105"/>
    <lineage>
        <taxon>Eukaryota</taxon>
        <taxon>Metazoa</taxon>
        <taxon>Cnidaria</taxon>
        <taxon>Anthozoa</taxon>
        <taxon>Hexacorallia</taxon>
        <taxon>Actiniaria</taxon>
        <taxon>Actiniidae</taxon>
        <taxon>Actinia</taxon>
    </lineage>
</organism>
<dbReference type="FunCoup" id="A0A6P8HUC8">
    <property type="interactions" value="762"/>
</dbReference>
<evidence type="ECO:0000256" key="3">
    <source>
        <dbReference type="ARBA" id="ARBA00022448"/>
    </source>
</evidence>
<feature type="transmembrane region" description="Helical" evidence="9">
    <location>
        <begin position="327"/>
        <end position="347"/>
    </location>
</feature>
<evidence type="ECO:0000313" key="11">
    <source>
        <dbReference type="RefSeq" id="XP_031556315.1"/>
    </source>
</evidence>
<evidence type="ECO:0000256" key="6">
    <source>
        <dbReference type="ARBA" id="ARBA00022989"/>
    </source>
</evidence>
<feature type="transmembrane region" description="Helical" evidence="9">
    <location>
        <begin position="93"/>
        <end position="116"/>
    </location>
</feature>
<dbReference type="Proteomes" id="UP000515163">
    <property type="component" value="Unplaced"/>
</dbReference>
<comment type="subcellular location">
    <subcellularLocation>
        <location evidence="1">Golgi apparatus membrane</location>
        <topology evidence="1">Multi-pass membrane protein</topology>
    </subcellularLocation>
</comment>
<dbReference type="AlphaFoldDB" id="A0A6P8HUC8"/>
<reference evidence="11" key="1">
    <citation type="submission" date="2025-08" db="UniProtKB">
        <authorList>
            <consortium name="RefSeq"/>
        </authorList>
    </citation>
    <scope>IDENTIFICATION</scope>
    <source>
        <tissue evidence="11">Tentacle</tissue>
    </source>
</reference>
<evidence type="ECO:0000313" key="10">
    <source>
        <dbReference type="Proteomes" id="UP000515163"/>
    </source>
</evidence>
<dbReference type="NCBIfam" id="TIGR00803">
    <property type="entry name" value="nst"/>
    <property type="match status" value="1"/>
</dbReference>
<dbReference type="GeneID" id="116293062"/>
<keyword evidence="3" id="KW-0813">Transport</keyword>
<accession>A0A6P8HUC8</accession>
<dbReference type="Pfam" id="PF04142">
    <property type="entry name" value="Nuc_sug_transp"/>
    <property type="match status" value="1"/>
</dbReference>
<dbReference type="InterPro" id="IPR007271">
    <property type="entry name" value="Nuc_sug_transpt"/>
</dbReference>
<dbReference type="Gene3D" id="1.10.3730.20">
    <property type="match status" value="1"/>
</dbReference>
<keyword evidence="7" id="KW-0333">Golgi apparatus</keyword>
<dbReference type="KEGG" id="aten:116293062"/>
<dbReference type="PANTHER" id="PTHR10231">
    <property type="entry name" value="NUCLEOTIDE-SUGAR TRANSMEMBRANE TRANSPORTER"/>
    <property type="match status" value="1"/>
</dbReference>
<proteinExistence type="inferred from homology"/>
<comment type="similarity">
    <text evidence="2">Belongs to the nucleotide-sugar transporter family. SLC35A subfamily.</text>
</comment>
<sequence length="394" mass="43337">MDKTGSSDEDDKQSRLEHGCELKNESKTEQSIQTMLGSVTSDREQLTSSLHIPLVGLSVRIHLKHVCLGVLVLQTSTLVLIMRYSRMTHEGPVYISSTAVVMAEIFKFLACLSVMFSQAGYSWKAFSTQIDNEIISKPWETLKLAIPSGLYTIQNNLLFLALSNLDAATYQVTYQLKILTTALFSVVMLGRRLNKMKWFALVLLMAGVALVEWPSGNEKDLKKDISASGKLIGLIAVLCACCSSGFAGVYFEKILKGTKASIWLRNIQLGSFGVLFGFMAVFVNDGTAVHQSGFFIGYNYITWIVIFLQAFGGLVVAAVVKYADNILKGFATSLSIILSSIVSYYLLKDFYPTSLFFIGTCAVLLATLLYARPESKIPTTLLPTIATESLAKQI</sequence>
<feature type="transmembrane region" description="Helical" evidence="9">
    <location>
        <begin position="198"/>
        <end position="216"/>
    </location>
</feature>
<feature type="transmembrane region" description="Helical" evidence="9">
    <location>
        <begin position="172"/>
        <end position="191"/>
    </location>
</feature>
<dbReference type="PIRSF" id="PIRSF005799">
    <property type="entry name" value="UDP-gal_transpt"/>
    <property type="match status" value="1"/>
</dbReference>
<dbReference type="GO" id="GO:0015165">
    <property type="term" value="F:pyrimidine nucleotide-sugar transmembrane transporter activity"/>
    <property type="evidence" value="ECO:0007669"/>
    <property type="project" value="InterPro"/>
</dbReference>
<keyword evidence="10" id="KW-1185">Reference proteome</keyword>
<dbReference type="GO" id="GO:0000139">
    <property type="term" value="C:Golgi membrane"/>
    <property type="evidence" value="ECO:0007669"/>
    <property type="project" value="UniProtKB-SubCell"/>
</dbReference>
<protein>
    <submittedName>
        <fullName evidence="11">UDP-N-acetylglucosamine transporter-like isoform X1</fullName>
    </submittedName>
</protein>
<evidence type="ECO:0000256" key="2">
    <source>
        <dbReference type="ARBA" id="ARBA00009976"/>
    </source>
</evidence>
<evidence type="ECO:0000256" key="8">
    <source>
        <dbReference type="ARBA" id="ARBA00023136"/>
    </source>
</evidence>
<dbReference type="InParanoid" id="A0A6P8HUC8"/>
<evidence type="ECO:0000256" key="5">
    <source>
        <dbReference type="ARBA" id="ARBA00022692"/>
    </source>
</evidence>
<dbReference type="FunFam" id="1.10.3730.20:FF:000037">
    <property type="entry name" value="Nucleotide Sugar TransPorter family"/>
    <property type="match status" value="1"/>
</dbReference>
<feature type="transmembrane region" description="Helical" evidence="9">
    <location>
        <begin position="263"/>
        <end position="283"/>
    </location>
</feature>
<name>A0A6P8HUC8_ACTTE</name>